<name>A0A7W8ALL9_9HYPH</name>
<evidence type="ECO:0000313" key="1">
    <source>
        <dbReference type="EMBL" id="MBB5091328.1"/>
    </source>
</evidence>
<accession>A0A7W8ALL9</accession>
<organism evidence="1 2">
    <name type="scientific">Pseudochrobactrum saccharolyticum</name>
    <dbReference type="NCBI Taxonomy" id="354352"/>
    <lineage>
        <taxon>Bacteria</taxon>
        <taxon>Pseudomonadati</taxon>
        <taxon>Pseudomonadota</taxon>
        <taxon>Alphaproteobacteria</taxon>
        <taxon>Hyphomicrobiales</taxon>
        <taxon>Brucellaceae</taxon>
        <taxon>Pseudochrobactrum</taxon>
    </lineage>
</organism>
<dbReference type="AlphaFoldDB" id="A0A7W8ALL9"/>
<dbReference type="Proteomes" id="UP000531231">
    <property type="component" value="Unassembled WGS sequence"/>
</dbReference>
<evidence type="ECO:0000313" key="2">
    <source>
        <dbReference type="Proteomes" id="UP000531231"/>
    </source>
</evidence>
<keyword evidence="2" id="KW-1185">Reference proteome</keyword>
<reference evidence="1 2" key="1">
    <citation type="submission" date="2020-08" db="EMBL/GenBank/DDBJ databases">
        <title>Genomic Encyclopedia of Type Strains, Phase IV (KMG-IV): sequencing the most valuable type-strain genomes for metagenomic binning, comparative biology and taxonomic classification.</title>
        <authorList>
            <person name="Goeker M."/>
        </authorList>
    </citation>
    <scope>NUCLEOTIDE SEQUENCE [LARGE SCALE GENOMIC DNA]</scope>
    <source>
        <strain evidence="1 2">DSM 25620</strain>
    </source>
</reference>
<dbReference type="RefSeq" id="WP_151159427.1">
    <property type="nucleotide sequence ID" value="NZ_JACHIL010000003.1"/>
</dbReference>
<dbReference type="EMBL" id="JACHIL010000003">
    <property type="protein sequence ID" value="MBB5091328.1"/>
    <property type="molecule type" value="Genomic_DNA"/>
</dbReference>
<proteinExistence type="predicted"/>
<protein>
    <submittedName>
        <fullName evidence="1">Uncharacterized protein</fullName>
    </submittedName>
</protein>
<comment type="caution">
    <text evidence="1">The sequence shown here is derived from an EMBL/GenBank/DDBJ whole genome shotgun (WGS) entry which is preliminary data.</text>
</comment>
<gene>
    <name evidence="1" type="ORF">HNQ68_001869</name>
</gene>
<sequence>MRGIIVTGILLASAISAHGAEKPLESYYARLSAEDHFNSAGKRLTSAAAIIRQDRANYHVYGKRDQEDEPDYTFSSKENRARFERMAAKGKFYDGTEKAILNGTPLIYVEIYEDYVIVSVREN</sequence>